<reference evidence="2" key="1">
    <citation type="submission" date="2016-02" db="EMBL/GenBank/DDBJ databases">
        <authorList>
            <person name="Dunlap C."/>
        </authorList>
    </citation>
    <scope>NUCLEOTIDE SEQUENCE [LARGE SCALE GENOMIC DNA]</scope>
    <source>
        <strain evidence="2">NRRL B-41092</strain>
    </source>
</reference>
<dbReference type="OrthoDB" id="9927738at2"/>
<protein>
    <submittedName>
        <fullName evidence="1">Uncharacterized protein</fullName>
    </submittedName>
</protein>
<accession>A0A150FB39</accession>
<dbReference type="EMBL" id="LSBA01000005">
    <property type="protein sequence ID" value="KXZ22450.1"/>
    <property type="molecule type" value="Genomic_DNA"/>
</dbReference>
<evidence type="ECO:0000313" key="1">
    <source>
        <dbReference type="EMBL" id="KXZ22450.1"/>
    </source>
</evidence>
<dbReference type="RefSeq" id="WP_061520792.1">
    <property type="nucleotide sequence ID" value="NZ_JARLZY010000033.1"/>
</dbReference>
<proteinExistence type="predicted"/>
<dbReference type="AlphaFoldDB" id="A0A150FB39"/>
<name>A0A150FB39_9BACI</name>
<keyword evidence="2" id="KW-1185">Reference proteome</keyword>
<gene>
    <name evidence="1" type="ORF">AXI58_10755</name>
</gene>
<organism evidence="1 2">
    <name type="scientific">Bacillus nakamurai</name>
    <dbReference type="NCBI Taxonomy" id="1793963"/>
    <lineage>
        <taxon>Bacteria</taxon>
        <taxon>Bacillati</taxon>
        <taxon>Bacillota</taxon>
        <taxon>Bacilli</taxon>
        <taxon>Bacillales</taxon>
        <taxon>Bacillaceae</taxon>
        <taxon>Bacillus</taxon>
    </lineage>
</organism>
<comment type="caution">
    <text evidence="1">The sequence shown here is derived from an EMBL/GenBank/DDBJ whole genome shotgun (WGS) entry which is preliminary data.</text>
</comment>
<dbReference type="Proteomes" id="UP000075430">
    <property type="component" value="Unassembled WGS sequence"/>
</dbReference>
<sequence>MPKSRSSGYWDNKLDPNETVYVERVYKKGDVTSFKYLQVGEQEVILPFKATYEELEENYNQRKYS</sequence>
<evidence type="ECO:0000313" key="2">
    <source>
        <dbReference type="Proteomes" id="UP000075430"/>
    </source>
</evidence>